<evidence type="ECO:0000313" key="1">
    <source>
        <dbReference type="EMBL" id="PFG32693.1"/>
    </source>
</evidence>
<dbReference type="Proteomes" id="UP000225548">
    <property type="component" value="Unassembled WGS sequence"/>
</dbReference>
<name>A0A2A9E1I0_9MICO</name>
<comment type="caution">
    <text evidence="1">The sequence shown here is derived from an EMBL/GenBank/DDBJ whole genome shotgun (WGS) entry which is preliminary data.</text>
</comment>
<protein>
    <recommendedName>
        <fullName evidence="3">3-methyladenine DNA glycosylase</fullName>
    </recommendedName>
</protein>
<sequence>MSSSVSDLPVDVPSSTRLEAREWVPRSEGHASRADALTAGWRLRRQSGGVHEIDDFLFTYYGTRPAQLRRWHPGAGVTLGGDALSLPDLVERAAWRWHRSGDDGSVSLDVDAYLADRGATVQHVHALLSATRERPANLACFGLHEWAMVYRQAASARHSLPLRLGAEGTDAVVEAHQIRCTHFDAFRFFTPQARPLNLLQPTRESQVALEQPGCLHATMDLYKWVSKLGPAAPGDLVLDCFELTRDVRTLDMQASPYDVSSLGEGAVRIETPEGRAEYARRQRAFAGQASHLRDEIIEVCERLGAGR</sequence>
<dbReference type="RefSeq" id="WP_245862032.1">
    <property type="nucleotide sequence ID" value="NZ_PDJG01000001.1"/>
</dbReference>
<proteinExistence type="predicted"/>
<dbReference type="AlphaFoldDB" id="A0A2A9E1I0"/>
<gene>
    <name evidence="1" type="ORF">ATL42_0537</name>
</gene>
<reference evidence="1 2" key="1">
    <citation type="submission" date="2017-10" db="EMBL/GenBank/DDBJ databases">
        <title>Sequencing the genomes of 1000 actinobacteria strains.</title>
        <authorList>
            <person name="Klenk H.-P."/>
        </authorList>
    </citation>
    <scope>NUCLEOTIDE SEQUENCE [LARGE SCALE GENOMIC DNA]</scope>
    <source>
        <strain evidence="1 2">DSM 18966</strain>
    </source>
</reference>
<evidence type="ECO:0000313" key="2">
    <source>
        <dbReference type="Proteomes" id="UP000225548"/>
    </source>
</evidence>
<keyword evidence="2" id="KW-1185">Reference proteome</keyword>
<organism evidence="1 2">
    <name type="scientific">Sanguibacter antarcticus</name>
    <dbReference type="NCBI Taxonomy" id="372484"/>
    <lineage>
        <taxon>Bacteria</taxon>
        <taxon>Bacillati</taxon>
        <taxon>Actinomycetota</taxon>
        <taxon>Actinomycetes</taxon>
        <taxon>Micrococcales</taxon>
        <taxon>Sanguibacteraceae</taxon>
        <taxon>Sanguibacter</taxon>
    </lineage>
</organism>
<evidence type="ECO:0008006" key="3">
    <source>
        <dbReference type="Google" id="ProtNLM"/>
    </source>
</evidence>
<accession>A0A2A9E1I0</accession>
<dbReference type="EMBL" id="PDJG01000001">
    <property type="protein sequence ID" value="PFG32693.1"/>
    <property type="molecule type" value="Genomic_DNA"/>
</dbReference>